<evidence type="ECO:0000256" key="1">
    <source>
        <dbReference type="ARBA" id="ARBA00003416"/>
    </source>
</evidence>
<dbReference type="PANTHER" id="PTHR30563:SF0">
    <property type="entry name" value="DNA RECOMBINATION PROTEIN RMUC"/>
    <property type="match status" value="1"/>
</dbReference>
<dbReference type="SUPFAM" id="SSF58113">
    <property type="entry name" value="Apolipoprotein A-I"/>
    <property type="match status" value="1"/>
</dbReference>
<gene>
    <name evidence="6" type="primary">rmuC</name>
    <name evidence="6" type="ORF">FAZ98_09430</name>
</gene>
<evidence type="ECO:0000256" key="5">
    <source>
        <dbReference type="SAM" id="Coils"/>
    </source>
</evidence>
<dbReference type="PANTHER" id="PTHR30563">
    <property type="entry name" value="DNA RECOMBINATION PROTEIN RMUC"/>
    <property type="match status" value="1"/>
</dbReference>
<evidence type="ECO:0000256" key="4">
    <source>
        <dbReference type="ARBA" id="ARBA00023172"/>
    </source>
</evidence>
<dbReference type="AlphaFoldDB" id="A0A7Z2GI68"/>
<keyword evidence="4" id="KW-0233">DNA recombination</keyword>
<dbReference type="InterPro" id="IPR003798">
    <property type="entry name" value="DNA_recombination_RmuC"/>
</dbReference>
<accession>A0A7Z2GI68</accession>
<feature type="coiled-coil region" evidence="5">
    <location>
        <begin position="173"/>
        <end position="200"/>
    </location>
</feature>
<protein>
    <submittedName>
        <fullName evidence="6">DNA recombination protein RmuC</fullName>
    </submittedName>
</protein>
<evidence type="ECO:0000256" key="2">
    <source>
        <dbReference type="ARBA" id="ARBA00009840"/>
    </source>
</evidence>
<dbReference type="Pfam" id="PF02646">
    <property type="entry name" value="RmuC"/>
    <property type="match status" value="1"/>
</dbReference>
<evidence type="ECO:0000313" key="6">
    <source>
        <dbReference type="EMBL" id="QGZ61934.1"/>
    </source>
</evidence>
<name>A0A7Z2GI68_9BURK</name>
<dbReference type="EMBL" id="CP046913">
    <property type="protein sequence ID" value="QGZ61934.1"/>
    <property type="molecule type" value="Genomic_DNA"/>
</dbReference>
<comment type="similarity">
    <text evidence="2">Belongs to the RmuC family.</text>
</comment>
<dbReference type="GO" id="GO:0006310">
    <property type="term" value="P:DNA recombination"/>
    <property type="evidence" value="ECO:0007669"/>
    <property type="project" value="UniProtKB-KW"/>
</dbReference>
<keyword evidence="3 5" id="KW-0175">Coiled coil</keyword>
<evidence type="ECO:0000313" key="7">
    <source>
        <dbReference type="Proteomes" id="UP000433577"/>
    </source>
</evidence>
<dbReference type="Proteomes" id="UP000433577">
    <property type="component" value="Chromosome 1"/>
</dbReference>
<comment type="function">
    <text evidence="1">Involved in DNA recombination.</text>
</comment>
<dbReference type="OrthoDB" id="9765111at2"/>
<reference evidence="6 7" key="1">
    <citation type="submission" date="2019-12" db="EMBL/GenBank/DDBJ databases">
        <title>Paraburkholderia acidiphila 7Q-K02 sp. nov and Paraburkholderia acidisoli DHF22 sp. nov., two strains isolated from forest soil.</title>
        <authorList>
            <person name="Gao Z."/>
            <person name="Qiu L."/>
        </authorList>
    </citation>
    <scope>NUCLEOTIDE SEQUENCE [LARGE SCALE GENOMIC DNA]</scope>
    <source>
        <strain evidence="6 7">DHF22</strain>
    </source>
</reference>
<sequence length="503" mass="55099">MSSLAVMSIALAVLAIAFVATLVALLRARQPHDDDAALDALDQLSDRVAASTDTQARAAERIERELRNEIARTAQASRSEFGGGFAQVQQALAAQLTSIATVQNSQIDGFAQQLAKLTTSNTQQLDAVRASLHAQAQQARDEQGAALRHFGTLLTQQLAQLTEVNDRRFAEVRATLEQRLKDIEANNAAKLEEMRRTVDEKLHATLEQRLGESFKLVSDRLEQVHRGLGEMQTLAAGVGDLKKVLTNVKTRGTWGEVQLEALLEQILTPDQYAKNVATVPKSNERVEFAIRLPGRGVGAASESEPVWLPIDAKFPREDYERLIDAQERADVAAIEEAGRALEVRIRAEARTIAEKYVAPPHTTDFALLFLPTEGLYAEILRRPGLTDVLQRDYRVSVAGPTTLTALLNSLQMGFRTLAIERRSSEVWQVLGAVKTEFGKFGDVLARTKSQLETVTRSIEAAEVRTRAMNRKLRDVEALPGDAAANLLGDALRGAEGEGPFGDE</sequence>
<proteinExistence type="inferred from homology"/>
<evidence type="ECO:0000256" key="3">
    <source>
        <dbReference type="ARBA" id="ARBA00023054"/>
    </source>
</evidence>
<feature type="coiled-coil region" evidence="5">
    <location>
        <begin position="444"/>
        <end position="478"/>
    </location>
</feature>
<dbReference type="KEGG" id="pacs:FAZ98_09430"/>
<keyword evidence="7" id="KW-1185">Reference proteome</keyword>
<organism evidence="6 7">
    <name type="scientific">Paraburkholderia acidisoli</name>
    <dbReference type="NCBI Taxonomy" id="2571748"/>
    <lineage>
        <taxon>Bacteria</taxon>
        <taxon>Pseudomonadati</taxon>
        <taxon>Pseudomonadota</taxon>
        <taxon>Betaproteobacteria</taxon>
        <taxon>Burkholderiales</taxon>
        <taxon>Burkholderiaceae</taxon>
        <taxon>Paraburkholderia</taxon>
    </lineage>
</organism>